<evidence type="ECO:0000313" key="6">
    <source>
        <dbReference type="EMBL" id="MCE7507189.1"/>
    </source>
</evidence>
<evidence type="ECO:0000259" key="5">
    <source>
        <dbReference type="PROSITE" id="PS50110"/>
    </source>
</evidence>
<keyword evidence="7" id="KW-1185">Reference proteome</keyword>
<keyword evidence="1 3" id="KW-0597">Phosphoprotein</keyword>
<dbReference type="SUPFAM" id="SSF52172">
    <property type="entry name" value="CheY-like"/>
    <property type="match status" value="1"/>
</dbReference>
<dbReference type="SMART" id="SM00448">
    <property type="entry name" value="REC"/>
    <property type="match status" value="1"/>
</dbReference>
<dbReference type="GO" id="GO:0000160">
    <property type="term" value="P:phosphorelay signal transduction system"/>
    <property type="evidence" value="ECO:0007669"/>
    <property type="project" value="InterPro"/>
</dbReference>
<dbReference type="InterPro" id="IPR036388">
    <property type="entry name" value="WH-like_DNA-bd_sf"/>
</dbReference>
<evidence type="ECO:0000313" key="7">
    <source>
        <dbReference type="Proteomes" id="UP001107961"/>
    </source>
</evidence>
<feature type="domain" description="HTH luxR-type" evidence="4">
    <location>
        <begin position="144"/>
        <end position="209"/>
    </location>
</feature>
<dbReference type="Pfam" id="PF00196">
    <property type="entry name" value="GerE"/>
    <property type="match status" value="1"/>
</dbReference>
<dbReference type="PROSITE" id="PS50043">
    <property type="entry name" value="HTH_LUXR_2"/>
    <property type="match status" value="1"/>
</dbReference>
<dbReference type="PANTHER" id="PTHR45566">
    <property type="entry name" value="HTH-TYPE TRANSCRIPTIONAL REGULATOR YHJB-RELATED"/>
    <property type="match status" value="1"/>
</dbReference>
<name>A0A9Q3W1A1_9GAMM</name>
<organism evidence="6 7">
    <name type="scientific">Alloalcanivorax xenomutans</name>
    <dbReference type="NCBI Taxonomy" id="1094342"/>
    <lineage>
        <taxon>Bacteria</taxon>
        <taxon>Pseudomonadati</taxon>
        <taxon>Pseudomonadota</taxon>
        <taxon>Gammaproteobacteria</taxon>
        <taxon>Oceanospirillales</taxon>
        <taxon>Alcanivoracaceae</taxon>
        <taxon>Alloalcanivorax</taxon>
    </lineage>
</organism>
<dbReference type="InterPro" id="IPR000792">
    <property type="entry name" value="Tscrpt_reg_LuxR_C"/>
</dbReference>
<dbReference type="GO" id="GO:0003677">
    <property type="term" value="F:DNA binding"/>
    <property type="evidence" value="ECO:0007669"/>
    <property type="project" value="UniProtKB-KW"/>
</dbReference>
<accession>A0A9Q3W1A1</accession>
<evidence type="ECO:0000259" key="4">
    <source>
        <dbReference type="PROSITE" id="PS50043"/>
    </source>
</evidence>
<evidence type="ECO:0000256" key="3">
    <source>
        <dbReference type="PROSITE-ProRule" id="PRU00169"/>
    </source>
</evidence>
<dbReference type="InterPro" id="IPR011006">
    <property type="entry name" value="CheY-like_superfamily"/>
</dbReference>
<dbReference type="PRINTS" id="PR00038">
    <property type="entry name" value="HTHLUXR"/>
</dbReference>
<dbReference type="InterPro" id="IPR058245">
    <property type="entry name" value="NreC/VraR/RcsB-like_REC"/>
</dbReference>
<dbReference type="KEGG" id="axe:P40_04170"/>
<reference evidence="6" key="1">
    <citation type="submission" date="2022-01" db="EMBL/GenBank/DDBJ databases">
        <authorList>
            <person name="Karlyshev A.V."/>
            <person name="Jaspars M."/>
        </authorList>
    </citation>
    <scope>NUCLEOTIDE SEQUENCE</scope>
    <source>
        <strain evidence="6">AGSA3-2</strain>
    </source>
</reference>
<evidence type="ECO:0000256" key="2">
    <source>
        <dbReference type="ARBA" id="ARBA00023125"/>
    </source>
</evidence>
<dbReference type="InterPro" id="IPR001789">
    <property type="entry name" value="Sig_transdc_resp-reg_receiver"/>
</dbReference>
<dbReference type="Gene3D" id="3.40.50.2300">
    <property type="match status" value="1"/>
</dbReference>
<dbReference type="EMBL" id="JAJVKT010000001">
    <property type="protein sequence ID" value="MCE7507189.1"/>
    <property type="molecule type" value="Genomic_DNA"/>
</dbReference>
<dbReference type="GeneID" id="94685617"/>
<feature type="domain" description="Response regulatory" evidence="5">
    <location>
        <begin position="3"/>
        <end position="120"/>
    </location>
</feature>
<dbReference type="Proteomes" id="UP001107961">
    <property type="component" value="Unassembled WGS sequence"/>
</dbReference>
<protein>
    <submittedName>
        <fullName evidence="6">Response regulator transcription factor</fullName>
    </submittedName>
</protein>
<proteinExistence type="predicted"/>
<dbReference type="Gene3D" id="1.10.10.10">
    <property type="entry name" value="Winged helix-like DNA-binding domain superfamily/Winged helix DNA-binding domain"/>
    <property type="match status" value="1"/>
</dbReference>
<dbReference type="GO" id="GO:0006355">
    <property type="term" value="P:regulation of DNA-templated transcription"/>
    <property type="evidence" value="ECO:0007669"/>
    <property type="project" value="InterPro"/>
</dbReference>
<feature type="modified residue" description="4-aspartylphosphate" evidence="3">
    <location>
        <position position="55"/>
    </location>
</feature>
<dbReference type="SMART" id="SM00421">
    <property type="entry name" value="HTH_LUXR"/>
    <property type="match status" value="1"/>
</dbReference>
<dbReference type="PROSITE" id="PS00622">
    <property type="entry name" value="HTH_LUXR_1"/>
    <property type="match status" value="1"/>
</dbReference>
<sequence>MTRILIADDHPLFRAALRQAVASSFADARIIEADSLAALERLGQDEAVFDLILLDLHMPGTHGFSGLVYLRDIYQRVPLAVISANEEVAVIQRALHFGADGFIPKSASVDAMTEALERIMNGERWVPEKARGPRPPDLADYTAMRERITSLTPQQFRVMGMLLEGMQNKVIAYELDVSEATVKAHMTAIFRKLGVRNRTQAVLALKDLAIEPPGDL</sequence>
<dbReference type="PANTHER" id="PTHR45566:SF1">
    <property type="entry name" value="HTH-TYPE TRANSCRIPTIONAL REGULATOR YHJB-RELATED"/>
    <property type="match status" value="1"/>
</dbReference>
<dbReference type="AlphaFoldDB" id="A0A9Q3W1A1"/>
<dbReference type="Pfam" id="PF00072">
    <property type="entry name" value="Response_reg"/>
    <property type="match status" value="1"/>
</dbReference>
<dbReference type="SUPFAM" id="SSF46894">
    <property type="entry name" value="C-terminal effector domain of the bipartite response regulators"/>
    <property type="match status" value="1"/>
</dbReference>
<evidence type="ECO:0000256" key="1">
    <source>
        <dbReference type="ARBA" id="ARBA00022553"/>
    </source>
</evidence>
<comment type="caution">
    <text evidence="6">The sequence shown here is derived from an EMBL/GenBank/DDBJ whole genome shotgun (WGS) entry which is preliminary data.</text>
</comment>
<keyword evidence="2" id="KW-0238">DNA-binding</keyword>
<dbReference type="PROSITE" id="PS50110">
    <property type="entry name" value="RESPONSE_REGULATORY"/>
    <property type="match status" value="1"/>
</dbReference>
<gene>
    <name evidence="6" type="ORF">LZG35_00970</name>
</gene>
<dbReference type="InterPro" id="IPR051015">
    <property type="entry name" value="EvgA-like"/>
</dbReference>
<dbReference type="CDD" id="cd06170">
    <property type="entry name" value="LuxR_C_like"/>
    <property type="match status" value="1"/>
</dbReference>
<dbReference type="CDD" id="cd17535">
    <property type="entry name" value="REC_NarL-like"/>
    <property type="match status" value="1"/>
</dbReference>
<dbReference type="InterPro" id="IPR016032">
    <property type="entry name" value="Sig_transdc_resp-reg_C-effctor"/>
</dbReference>
<dbReference type="RefSeq" id="WP_022993755.1">
    <property type="nucleotide sequence ID" value="NZ_CBDDTQ010000004.1"/>
</dbReference>